<dbReference type="SUPFAM" id="SSF55729">
    <property type="entry name" value="Acyl-CoA N-acyltransferases (Nat)"/>
    <property type="match status" value="1"/>
</dbReference>
<evidence type="ECO:0000259" key="3">
    <source>
        <dbReference type="PROSITE" id="PS51186"/>
    </source>
</evidence>
<dbReference type="InterPro" id="IPR050832">
    <property type="entry name" value="Bact_Acetyltransf"/>
</dbReference>
<keyword evidence="2 4" id="KW-0012">Acyltransferase</keyword>
<keyword evidence="5" id="KW-1185">Reference proteome</keyword>
<dbReference type="EC" id="2.3.1.-" evidence="4"/>
<dbReference type="Gene3D" id="3.40.630.30">
    <property type="match status" value="1"/>
</dbReference>
<feature type="domain" description="N-acetyltransferase" evidence="3">
    <location>
        <begin position="4"/>
        <end position="158"/>
    </location>
</feature>
<keyword evidence="1 4" id="KW-0808">Transferase</keyword>
<proteinExistence type="predicted"/>
<dbReference type="InterPro" id="IPR016181">
    <property type="entry name" value="Acyl_CoA_acyltransferase"/>
</dbReference>
<dbReference type="Pfam" id="PF13673">
    <property type="entry name" value="Acetyltransf_10"/>
    <property type="match status" value="1"/>
</dbReference>
<gene>
    <name evidence="4" type="ORF">RHODO2019_05115</name>
</gene>
<dbReference type="InterPro" id="IPR000182">
    <property type="entry name" value="GNAT_dom"/>
</dbReference>
<organism evidence="4 5">
    <name type="scientific">Rhodococcus antarcticus</name>
    <dbReference type="NCBI Taxonomy" id="2987751"/>
    <lineage>
        <taxon>Bacteria</taxon>
        <taxon>Bacillati</taxon>
        <taxon>Actinomycetota</taxon>
        <taxon>Actinomycetes</taxon>
        <taxon>Mycobacteriales</taxon>
        <taxon>Nocardiaceae</taxon>
        <taxon>Rhodococcus</taxon>
    </lineage>
</organism>
<evidence type="ECO:0000313" key="5">
    <source>
        <dbReference type="Proteomes" id="UP001164965"/>
    </source>
</evidence>
<evidence type="ECO:0000313" key="4">
    <source>
        <dbReference type="EMBL" id="UZJ25822.1"/>
    </source>
</evidence>
<dbReference type="GO" id="GO:0016746">
    <property type="term" value="F:acyltransferase activity"/>
    <property type="evidence" value="ECO:0007669"/>
    <property type="project" value="UniProtKB-KW"/>
</dbReference>
<sequence>MADAAVRAATLTDAAAMAAVQLDVWRTAYAAFLPPEVVDSLDLSATTEAWAQAIGSDGDAHLLVATEGVEVTGFAAGTGAEVATLLVAPRWGRRGHGGRLLGTVAHLLRQGGAERAQVWVADADEASLRFFPRHGWHLDGTVRTSQHGAHVLRELRLTGSTDVHWR</sequence>
<protein>
    <submittedName>
        <fullName evidence="4">GNAT family N-acetyltransferase</fullName>
        <ecNumber evidence="4">2.3.1.-</ecNumber>
    </submittedName>
</protein>
<dbReference type="PANTHER" id="PTHR43877:SF1">
    <property type="entry name" value="ACETYLTRANSFERASE"/>
    <property type="match status" value="1"/>
</dbReference>
<reference evidence="4" key="1">
    <citation type="submission" date="2022-10" db="EMBL/GenBank/DDBJ databases">
        <title>Rhodococcus sp.75.</title>
        <authorList>
            <person name="Sun M."/>
        </authorList>
    </citation>
    <scope>NUCLEOTIDE SEQUENCE</scope>
    <source>
        <strain evidence="4">75</strain>
    </source>
</reference>
<dbReference type="PANTHER" id="PTHR43877">
    <property type="entry name" value="AMINOALKYLPHOSPHONATE N-ACETYLTRANSFERASE-RELATED-RELATED"/>
    <property type="match status" value="1"/>
</dbReference>
<dbReference type="PROSITE" id="PS51186">
    <property type="entry name" value="GNAT"/>
    <property type="match status" value="1"/>
</dbReference>
<evidence type="ECO:0000256" key="2">
    <source>
        <dbReference type="ARBA" id="ARBA00023315"/>
    </source>
</evidence>
<dbReference type="Proteomes" id="UP001164965">
    <property type="component" value="Chromosome"/>
</dbReference>
<evidence type="ECO:0000256" key="1">
    <source>
        <dbReference type="ARBA" id="ARBA00022679"/>
    </source>
</evidence>
<dbReference type="RefSeq" id="WP_265383926.1">
    <property type="nucleotide sequence ID" value="NZ_CP110615.1"/>
</dbReference>
<dbReference type="EMBL" id="CP110615">
    <property type="protein sequence ID" value="UZJ25822.1"/>
    <property type="molecule type" value="Genomic_DNA"/>
</dbReference>
<name>A0ABY6P2E8_9NOCA</name>
<accession>A0ABY6P2E8</accession>